<organism evidence="2 3">
    <name type="scientific">Brevundimonas denitrificans</name>
    <dbReference type="NCBI Taxonomy" id="1443434"/>
    <lineage>
        <taxon>Bacteria</taxon>
        <taxon>Pseudomonadati</taxon>
        <taxon>Pseudomonadota</taxon>
        <taxon>Alphaproteobacteria</taxon>
        <taxon>Caulobacterales</taxon>
        <taxon>Caulobacteraceae</taxon>
        <taxon>Brevundimonas</taxon>
    </lineage>
</organism>
<comment type="caution">
    <text evidence="2">The sequence shown here is derived from an EMBL/GenBank/DDBJ whole genome shotgun (WGS) entry which is preliminary data.</text>
</comment>
<dbReference type="EMBL" id="BSOY01000006">
    <property type="protein sequence ID" value="GLS00477.1"/>
    <property type="molecule type" value="Genomic_DNA"/>
</dbReference>
<keyword evidence="1" id="KW-1277">Toxin-antitoxin system</keyword>
<name>A0ABQ6BGB6_9CAUL</name>
<gene>
    <name evidence="2" type="ORF">GCM10007859_04830</name>
</gene>
<reference evidence="3" key="1">
    <citation type="journal article" date="2019" name="Int. J. Syst. Evol. Microbiol.">
        <title>The Global Catalogue of Microorganisms (GCM) 10K type strain sequencing project: providing services to taxonomists for standard genome sequencing and annotation.</title>
        <authorList>
            <consortium name="The Broad Institute Genomics Platform"/>
            <consortium name="The Broad Institute Genome Sequencing Center for Infectious Disease"/>
            <person name="Wu L."/>
            <person name="Ma J."/>
        </authorList>
    </citation>
    <scope>NUCLEOTIDE SEQUENCE [LARGE SCALE GENOMIC DNA]</scope>
    <source>
        <strain evidence="3">NBRC 110107</strain>
    </source>
</reference>
<dbReference type="InterPro" id="IPR035093">
    <property type="entry name" value="RelE/ParE_toxin_dom_sf"/>
</dbReference>
<evidence type="ECO:0000313" key="2">
    <source>
        <dbReference type="EMBL" id="GLS00477.1"/>
    </source>
</evidence>
<accession>A0ABQ6BGB6</accession>
<dbReference type="InterPro" id="IPR007712">
    <property type="entry name" value="RelE/ParE_toxin"/>
</dbReference>
<dbReference type="Gene3D" id="3.30.2310.20">
    <property type="entry name" value="RelE-like"/>
    <property type="match status" value="1"/>
</dbReference>
<proteinExistence type="predicted"/>
<evidence type="ECO:0008006" key="4">
    <source>
        <dbReference type="Google" id="ProtNLM"/>
    </source>
</evidence>
<keyword evidence="3" id="KW-1185">Reference proteome</keyword>
<evidence type="ECO:0000313" key="3">
    <source>
        <dbReference type="Proteomes" id="UP001156921"/>
    </source>
</evidence>
<dbReference type="Proteomes" id="UP001156921">
    <property type="component" value="Unassembled WGS sequence"/>
</dbReference>
<dbReference type="Pfam" id="PF05016">
    <property type="entry name" value="ParE_toxin"/>
    <property type="match status" value="1"/>
</dbReference>
<sequence>MFGVAQADRYIDGLLGALDLIADFPAAARLRTELKPPIRAYPYKSHVILYDIEATGDVLVVRIRHGHEEWSDLAGDIPD</sequence>
<evidence type="ECO:0000256" key="1">
    <source>
        <dbReference type="ARBA" id="ARBA00022649"/>
    </source>
</evidence>
<protein>
    <recommendedName>
        <fullName evidence="4">Type II toxin-antitoxin system RelE/ParE family toxin</fullName>
    </recommendedName>
</protein>